<feature type="region of interest" description="Disordered" evidence="1">
    <location>
        <begin position="148"/>
        <end position="212"/>
    </location>
</feature>
<comment type="caution">
    <text evidence="2">The sequence shown here is derived from an EMBL/GenBank/DDBJ whole genome shotgun (WGS) entry which is preliminary data.</text>
</comment>
<feature type="compositionally biased region" description="Basic and acidic residues" evidence="1">
    <location>
        <begin position="169"/>
        <end position="183"/>
    </location>
</feature>
<protein>
    <submittedName>
        <fullName evidence="2">Uncharacterized protein</fullName>
    </submittedName>
</protein>
<dbReference type="EMBL" id="LAZR01000163">
    <property type="protein sequence ID" value="KKN85045.1"/>
    <property type="molecule type" value="Genomic_DNA"/>
</dbReference>
<organism evidence="2">
    <name type="scientific">marine sediment metagenome</name>
    <dbReference type="NCBI Taxonomy" id="412755"/>
    <lineage>
        <taxon>unclassified sequences</taxon>
        <taxon>metagenomes</taxon>
        <taxon>ecological metagenomes</taxon>
    </lineage>
</organism>
<reference evidence="2" key="1">
    <citation type="journal article" date="2015" name="Nature">
        <title>Complex archaea that bridge the gap between prokaryotes and eukaryotes.</title>
        <authorList>
            <person name="Spang A."/>
            <person name="Saw J.H."/>
            <person name="Jorgensen S.L."/>
            <person name="Zaremba-Niedzwiedzka K."/>
            <person name="Martijn J."/>
            <person name="Lind A.E."/>
            <person name="van Eijk R."/>
            <person name="Schleper C."/>
            <person name="Guy L."/>
            <person name="Ettema T.J."/>
        </authorList>
    </citation>
    <scope>NUCLEOTIDE SEQUENCE</scope>
</reference>
<sequence length="212" mass="22534">MNSESDMDLDQRLASKSAAIFTSFVKSMATIEPTKAALLVTGGITPFIGYGLVSELALLQQVSTAGPEAVSAYIDAMPNGAVEMLVGSLKGSLATDGLNTLGRTVVALATLPAVAAVTAKMSNVFSGLKDQVKSLQDENIKLSGWYDPKTKREQNTQQAREAGAGRGATRLEDSSVSTHERFTRALSDFNERMNTSVLDDEKPAIKYKGPTN</sequence>
<evidence type="ECO:0000256" key="1">
    <source>
        <dbReference type="SAM" id="MobiDB-lite"/>
    </source>
</evidence>
<name>A0A0F9TVH8_9ZZZZ</name>
<accession>A0A0F9TVH8</accession>
<dbReference type="AlphaFoldDB" id="A0A0F9TVH8"/>
<evidence type="ECO:0000313" key="2">
    <source>
        <dbReference type="EMBL" id="KKN85045.1"/>
    </source>
</evidence>
<gene>
    <name evidence="2" type="ORF">LCGC14_0282140</name>
</gene>
<proteinExistence type="predicted"/>